<keyword evidence="3" id="KW-1185">Reference proteome</keyword>
<feature type="transmembrane region" description="Helical" evidence="1">
    <location>
        <begin position="452"/>
        <end position="473"/>
    </location>
</feature>
<name>A0ABR4AVA7_9LECA</name>
<organism evidence="2 3">
    <name type="scientific">Lepraria finkii</name>
    <dbReference type="NCBI Taxonomy" id="1340010"/>
    <lineage>
        <taxon>Eukaryota</taxon>
        <taxon>Fungi</taxon>
        <taxon>Dikarya</taxon>
        <taxon>Ascomycota</taxon>
        <taxon>Pezizomycotina</taxon>
        <taxon>Lecanoromycetes</taxon>
        <taxon>OSLEUM clade</taxon>
        <taxon>Lecanoromycetidae</taxon>
        <taxon>Lecanorales</taxon>
        <taxon>Lecanorineae</taxon>
        <taxon>Stereocaulaceae</taxon>
        <taxon>Lepraria</taxon>
    </lineage>
</organism>
<accession>A0ABR4AVA7</accession>
<sequence length="547" mass="59360">MRPTLDDWPAGGTDFWIAIHQDDFMSLNVTSSQTSDSCLIDSGDPSCPYGDWQTIAQTYLSYYTDQLKLGYFPLGVYIKGAKAIRYLQAQPRAGTFGDLERMSVATVPSSSVGDALIELSQLYAVAAIIVRGDGKWRFWSHNLLQQSIAAHQPIVHGRCLQINASSYGSYTSVHYQNGDSSAPFYSLPDLKYYNLTGDFPTIDIPITDSFQTLLQKANSSSVPQVAWANIAQRIIDDPKNPAVWTPSDPTLGAMFSVPSNDKYGAMIYTCTIDSRLAPANVSTTAQGVVGGDPENWWDATTYGSNNTYPRIFIDSDWARYLNPVTGPGNSSAFQSMLQTAGLWNSDQIIDVEGAQHSIESLLTTAVANGLTRRDYGRTLAGSLLGDPNGMSTGELTGEEWAKQMMPAHGHAMGPGGTAFTISPSDEQNSTKFTMQTTANGYAYSTRGSAAKFAMFVLLFHALIALCHWIYMFWSKQSSSSWDSIAELVALAMNSTSSEVFVNTGAGIDSGDLFKNQTQVVERGGRLELVVGVPSGGEKTVEANKLYG</sequence>
<evidence type="ECO:0000313" key="3">
    <source>
        <dbReference type="Proteomes" id="UP001590951"/>
    </source>
</evidence>
<gene>
    <name evidence="2" type="ORF">ABVK25_010324</name>
</gene>
<dbReference type="Proteomes" id="UP001590951">
    <property type="component" value="Unassembled WGS sequence"/>
</dbReference>
<dbReference type="EMBL" id="JBHFEH010000064">
    <property type="protein sequence ID" value="KAL2049420.1"/>
    <property type="molecule type" value="Genomic_DNA"/>
</dbReference>
<protein>
    <submittedName>
        <fullName evidence="2">Uncharacterized protein</fullName>
    </submittedName>
</protein>
<evidence type="ECO:0000313" key="2">
    <source>
        <dbReference type="EMBL" id="KAL2049420.1"/>
    </source>
</evidence>
<keyword evidence="1" id="KW-0812">Transmembrane</keyword>
<comment type="caution">
    <text evidence="2">The sequence shown here is derived from an EMBL/GenBank/DDBJ whole genome shotgun (WGS) entry which is preliminary data.</text>
</comment>
<keyword evidence="1" id="KW-1133">Transmembrane helix</keyword>
<keyword evidence="1" id="KW-0472">Membrane</keyword>
<evidence type="ECO:0000256" key="1">
    <source>
        <dbReference type="SAM" id="Phobius"/>
    </source>
</evidence>
<reference evidence="2 3" key="1">
    <citation type="submission" date="2024-09" db="EMBL/GenBank/DDBJ databases">
        <title>Rethinking Asexuality: The Enigmatic Case of Functional Sexual Genes in Lepraria (Stereocaulaceae).</title>
        <authorList>
            <person name="Doellman M."/>
            <person name="Sun Y."/>
            <person name="Barcenas-Pena A."/>
            <person name="Lumbsch H.T."/>
            <person name="Grewe F."/>
        </authorList>
    </citation>
    <scope>NUCLEOTIDE SEQUENCE [LARGE SCALE GENOMIC DNA]</scope>
    <source>
        <strain evidence="2 3">Grewe 0041</strain>
    </source>
</reference>
<proteinExistence type="predicted"/>